<feature type="transmembrane region" description="Helical" evidence="9">
    <location>
        <begin position="381"/>
        <end position="402"/>
    </location>
</feature>
<evidence type="ECO:0000256" key="8">
    <source>
        <dbReference type="ARBA" id="ARBA00023136"/>
    </source>
</evidence>
<dbReference type="InterPro" id="IPR035906">
    <property type="entry name" value="MetI-like_sf"/>
</dbReference>
<proteinExistence type="inferred from homology"/>
<gene>
    <name evidence="11" type="ORF">G5B40_02670</name>
</gene>
<comment type="similarity">
    <text evidence="2">Belongs to the binding-protein-dependent transport system permease family. HisMQ subfamily.</text>
</comment>
<dbReference type="Pfam" id="PF00528">
    <property type="entry name" value="BPD_transp_1"/>
    <property type="match status" value="1"/>
</dbReference>
<keyword evidence="8 9" id="KW-0472">Membrane</keyword>
<feature type="transmembrane region" description="Helical" evidence="9">
    <location>
        <begin position="24"/>
        <end position="45"/>
    </location>
</feature>
<feature type="transmembrane region" description="Helical" evidence="9">
    <location>
        <begin position="88"/>
        <end position="114"/>
    </location>
</feature>
<evidence type="ECO:0000256" key="2">
    <source>
        <dbReference type="ARBA" id="ARBA00010072"/>
    </source>
</evidence>
<evidence type="ECO:0000256" key="6">
    <source>
        <dbReference type="ARBA" id="ARBA00022970"/>
    </source>
</evidence>
<dbReference type="InterPro" id="IPR043429">
    <property type="entry name" value="ArtM/GltK/GlnP/TcyL/YhdX-like"/>
</dbReference>
<dbReference type="PROSITE" id="PS50928">
    <property type="entry name" value="ABC_TM1"/>
    <property type="match status" value="1"/>
</dbReference>
<dbReference type="GO" id="GO:0022857">
    <property type="term" value="F:transmembrane transporter activity"/>
    <property type="evidence" value="ECO:0007669"/>
    <property type="project" value="InterPro"/>
</dbReference>
<feature type="transmembrane region" description="Helical" evidence="9">
    <location>
        <begin position="279"/>
        <end position="298"/>
    </location>
</feature>
<keyword evidence="6" id="KW-0029">Amino-acid transport</keyword>
<dbReference type="CDD" id="cd06261">
    <property type="entry name" value="TM_PBP2"/>
    <property type="match status" value="1"/>
</dbReference>
<evidence type="ECO:0000313" key="12">
    <source>
        <dbReference type="Proteomes" id="UP000503336"/>
    </source>
</evidence>
<dbReference type="GO" id="GO:0006865">
    <property type="term" value="P:amino acid transport"/>
    <property type="evidence" value="ECO:0007669"/>
    <property type="project" value="UniProtKB-KW"/>
</dbReference>
<keyword evidence="4" id="KW-1003">Cell membrane</keyword>
<reference evidence="11 12" key="1">
    <citation type="submission" date="2020-02" db="EMBL/GenBank/DDBJ databases">
        <title>complete genome sequence of Rhodobacteraceae bacterium.</title>
        <authorList>
            <person name="Park J."/>
            <person name="Kim Y.-S."/>
            <person name="Kim K.-H."/>
        </authorList>
    </citation>
    <scope>NUCLEOTIDE SEQUENCE [LARGE SCALE GENOMIC DNA]</scope>
    <source>
        <strain evidence="11 12">RR4-56</strain>
    </source>
</reference>
<dbReference type="InterPro" id="IPR010065">
    <property type="entry name" value="AA_ABC_transptr_permease_3TM"/>
</dbReference>
<evidence type="ECO:0000256" key="7">
    <source>
        <dbReference type="ARBA" id="ARBA00022989"/>
    </source>
</evidence>
<dbReference type="PANTHER" id="PTHR30614:SF37">
    <property type="entry name" value="AMINO-ACID ABC TRANSPORTER PERMEASE PROTEIN YHDX-RELATED"/>
    <property type="match status" value="1"/>
</dbReference>
<evidence type="ECO:0000313" key="11">
    <source>
        <dbReference type="EMBL" id="QIE54434.1"/>
    </source>
</evidence>
<dbReference type="RefSeq" id="WP_165094658.1">
    <property type="nucleotide sequence ID" value="NZ_CP049056.1"/>
</dbReference>
<keyword evidence="12" id="KW-1185">Reference proteome</keyword>
<keyword evidence="3 9" id="KW-0813">Transport</keyword>
<dbReference type="InterPro" id="IPR000515">
    <property type="entry name" value="MetI-like"/>
</dbReference>
<evidence type="ECO:0000256" key="4">
    <source>
        <dbReference type="ARBA" id="ARBA00022475"/>
    </source>
</evidence>
<evidence type="ECO:0000256" key="9">
    <source>
        <dbReference type="RuleBase" id="RU363032"/>
    </source>
</evidence>
<keyword evidence="5 9" id="KW-0812">Transmembrane</keyword>
<dbReference type="KEGG" id="hdh:G5B40_02670"/>
<dbReference type="NCBIfam" id="TIGR01726">
    <property type="entry name" value="HEQRo_perm_3TM"/>
    <property type="match status" value="1"/>
</dbReference>
<feature type="transmembrane region" description="Helical" evidence="9">
    <location>
        <begin position="194"/>
        <end position="216"/>
    </location>
</feature>
<evidence type="ECO:0000256" key="3">
    <source>
        <dbReference type="ARBA" id="ARBA00022448"/>
    </source>
</evidence>
<accession>A0A7L5BX16</accession>
<protein>
    <submittedName>
        <fullName evidence="11">ABC transporter permease subunit</fullName>
    </submittedName>
</protein>
<evidence type="ECO:0000256" key="1">
    <source>
        <dbReference type="ARBA" id="ARBA00004429"/>
    </source>
</evidence>
<dbReference type="PANTHER" id="PTHR30614">
    <property type="entry name" value="MEMBRANE COMPONENT OF AMINO ACID ABC TRANSPORTER"/>
    <property type="match status" value="1"/>
</dbReference>
<name>A0A7L5BX16_9RHOB</name>
<dbReference type="GO" id="GO:0043190">
    <property type="term" value="C:ATP-binding cassette (ABC) transporter complex"/>
    <property type="evidence" value="ECO:0007669"/>
    <property type="project" value="InterPro"/>
</dbReference>
<comment type="subcellular location">
    <subcellularLocation>
        <location evidence="1">Cell inner membrane</location>
        <topology evidence="1">Multi-pass membrane protein</topology>
    </subcellularLocation>
    <subcellularLocation>
        <location evidence="9">Cell membrane</location>
        <topology evidence="9">Multi-pass membrane protein</topology>
    </subcellularLocation>
</comment>
<feature type="transmembrane region" description="Helical" evidence="9">
    <location>
        <begin position="237"/>
        <end position="259"/>
    </location>
</feature>
<dbReference type="Gene3D" id="1.10.3720.10">
    <property type="entry name" value="MetI-like"/>
    <property type="match status" value="1"/>
</dbReference>
<evidence type="ECO:0000259" key="10">
    <source>
        <dbReference type="PROSITE" id="PS50928"/>
    </source>
</evidence>
<evidence type="ECO:0000256" key="5">
    <source>
        <dbReference type="ARBA" id="ARBA00022692"/>
    </source>
</evidence>
<dbReference type="AlphaFoldDB" id="A0A7L5BX16"/>
<dbReference type="EMBL" id="CP049056">
    <property type="protein sequence ID" value="QIE54434.1"/>
    <property type="molecule type" value="Genomic_DNA"/>
</dbReference>
<sequence>MTVSATARPEHGFRLSQLIYDTRYRSTTIQVVAMFAFMLAVGWVVNNAIQNLEALGKSFSFSFLFSTSGYDVNQRLLEYSSQSTHGRAAILGILNTLVLALVGCITATILGVLAGVARLSKNWIVARLMTVYVEGFRNVPVLLWIIVITAMVNESMPSPRDYRGVETGAFVFTNRGFYFPEALFSHGLGDLDLGLFKVSLDLMAIIAVLAAGIYAAKRIGRAADVKQAETGVRPRVFWYRVAAIFLPTIALLLFLGFHIGYPELAGFNFKGGTFLRDSFIGLWLALSLYTGAFIAENVRAGIQAVSKGQTEAAYALGLRPSRTMKLVILPQAMRVIVPPLISQYLNLTKNTSLAIAVGYMDATGTLGGITLNQTGREMETLLLLMGFYLIISLSISFVMNVYNERMKLRER</sequence>
<feature type="domain" description="ABC transmembrane type-1" evidence="10">
    <location>
        <begin position="93"/>
        <end position="399"/>
    </location>
</feature>
<feature type="transmembrane region" description="Helical" evidence="9">
    <location>
        <begin position="135"/>
        <end position="152"/>
    </location>
</feature>
<dbReference type="SUPFAM" id="SSF161098">
    <property type="entry name" value="MetI-like"/>
    <property type="match status" value="2"/>
</dbReference>
<organism evidence="11 12">
    <name type="scientific">Pikeienuella piscinae</name>
    <dbReference type="NCBI Taxonomy" id="2748098"/>
    <lineage>
        <taxon>Bacteria</taxon>
        <taxon>Pseudomonadati</taxon>
        <taxon>Pseudomonadota</taxon>
        <taxon>Alphaproteobacteria</taxon>
        <taxon>Rhodobacterales</taxon>
        <taxon>Paracoccaceae</taxon>
        <taxon>Pikeienuella</taxon>
    </lineage>
</organism>
<keyword evidence="7 9" id="KW-1133">Transmembrane helix</keyword>
<dbReference type="Proteomes" id="UP000503336">
    <property type="component" value="Chromosome"/>
</dbReference>